<organism evidence="9 10">
    <name type="scientific">Sarocladium strictum</name>
    <name type="common">Black bundle disease fungus</name>
    <name type="synonym">Acremonium strictum</name>
    <dbReference type="NCBI Taxonomy" id="5046"/>
    <lineage>
        <taxon>Eukaryota</taxon>
        <taxon>Fungi</taxon>
        <taxon>Dikarya</taxon>
        <taxon>Ascomycota</taxon>
        <taxon>Pezizomycotina</taxon>
        <taxon>Sordariomycetes</taxon>
        <taxon>Hypocreomycetidae</taxon>
        <taxon>Hypocreales</taxon>
        <taxon>Sarocladiaceae</taxon>
        <taxon>Sarocladium</taxon>
    </lineage>
</organism>
<feature type="transmembrane region" description="Helical" evidence="7">
    <location>
        <begin position="219"/>
        <end position="240"/>
    </location>
</feature>
<sequence length="485" mass="54114">MVGKRGLGEDDRKQSYPADQTPQGHLNGNGEARWRAKRRHTGDLEAGQPPSSPRPLNGRPRPRLWGYRDDADIIAQEDVRREELKNALLKGIDRTDLEKFRKSNDELKEIKNKALRRFYEDQNCRLNDWLEVDAVIMAIADHVLESMNPDPDHDGENERNGELQRVAGNINKLLPEEEQEKRRKAAEKAKIGIQVNVLANVLLLAGKGFAALTTGSLSLIASLVDSALDLLCTIIVWTTNKLVLWRLNALKRRFPVGRRRLEPLGILVFSIIMVLSFAQILQESFGRLMPPHASAEALSIAAVVSLVATIVIKGIIGVCCWPIKTTQVQALVQDCKTDVYFNTLSLLFPLIGYKADVWWLDPAGAGLLSLYIIFDWGHTSFENVVRLSGEAANDRTLRKLTYLAYRFSPVVTGFKAITAYHAGDGVWAEFDLLLDENTPLNRSHDIAETLQYCAEGLAEVDRAFVTTDYAVSGPTGHATDAEQDH</sequence>
<dbReference type="GO" id="GO:0098771">
    <property type="term" value="P:inorganic ion homeostasis"/>
    <property type="evidence" value="ECO:0007669"/>
    <property type="project" value="UniProtKB-ARBA"/>
</dbReference>
<dbReference type="InterPro" id="IPR058533">
    <property type="entry name" value="Cation_efflux_TM"/>
</dbReference>
<dbReference type="FunFam" id="1.20.1510.10:FF:000005">
    <property type="entry name" value="Putative Cation diffusion facilitator 1"/>
    <property type="match status" value="1"/>
</dbReference>
<keyword evidence="3 7" id="KW-0812">Transmembrane</keyword>
<dbReference type="GO" id="GO:0016020">
    <property type="term" value="C:membrane"/>
    <property type="evidence" value="ECO:0007669"/>
    <property type="project" value="UniProtKB-SubCell"/>
</dbReference>
<comment type="caution">
    <text evidence="9">The sequence shown here is derived from an EMBL/GenBank/DDBJ whole genome shotgun (WGS) entry which is preliminary data.</text>
</comment>
<evidence type="ECO:0000256" key="4">
    <source>
        <dbReference type="ARBA" id="ARBA00022989"/>
    </source>
</evidence>
<dbReference type="AlphaFoldDB" id="A0AA39LBU6"/>
<feature type="compositionally biased region" description="Basic and acidic residues" evidence="6">
    <location>
        <begin position="1"/>
        <end position="14"/>
    </location>
</feature>
<feature type="transmembrane region" description="Helical" evidence="7">
    <location>
        <begin position="191"/>
        <end position="213"/>
    </location>
</feature>
<dbReference type="SUPFAM" id="SSF161111">
    <property type="entry name" value="Cation efflux protein transmembrane domain-like"/>
    <property type="match status" value="1"/>
</dbReference>
<dbReference type="SUPFAM" id="SSF160240">
    <property type="entry name" value="Cation efflux protein cytoplasmic domain-like"/>
    <property type="match status" value="1"/>
</dbReference>
<feature type="transmembrane region" description="Helical" evidence="7">
    <location>
        <begin position="261"/>
        <end position="280"/>
    </location>
</feature>
<comment type="subcellular location">
    <subcellularLocation>
        <location evidence="1">Membrane</location>
        <topology evidence="1">Multi-pass membrane protein</topology>
    </subcellularLocation>
</comment>
<dbReference type="InterPro" id="IPR036837">
    <property type="entry name" value="Cation_efflux_CTD_sf"/>
</dbReference>
<gene>
    <name evidence="9" type="ORF">NLU13_1033</name>
</gene>
<dbReference type="EMBL" id="JAPDFR010000001">
    <property type="protein sequence ID" value="KAK0391533.1"/>
    <property type="molecule type" value="Genomic_DNA"/>
</dbReference>
<keyword evidence="10" id="KW-1185">Reference proteome</keyword>
<feature type="region of interest" description="Disordered" evidence="6">
    <location>
        <begin position="1"/>
        <end position="63"/>
    </location>
</feature>
<evidence type="ECO:0000313" key="10">
    <source>
        <dbReference type="Proteomes" id="UP001175261"/>
    </source>
</evidence>
<accession>A0AA39LBU6</accession>
<reference evidence="9" key="1">
    <citation type="submission" date="2022-10" db="EMBL/GenBank/DDBJ databases">
        <title>Determination and structural analysis of whole genome sequence of Sarocladium strictum F4-1.</title>
        <authorList>
            <person name="Hu L."/>
            <person name="Jiang Y."/>
        </authorList>
    </citation>
    <scope>NUCLEOTIDE SEQUENCE</scope>
    <source>
        <strain evidence="9">F4-1</strain>
    </source>
</reference>
<evidence type="ECO:0000256" key="3">
    <source>
        <dbReference type="ARBA" id="ARBA00022692"/>
    </source>
</evidence>
<evidence type="ECO:0000256" key="2">
    <source>
        <dbReference type="ARBA" id="ARBA00022448"/>
    </source>
</evidence>
<name>A0AA39LBU6_SARSR</name>
<dbReference type="Pfam" id="PF01545">
    <property type="entry name" value="Cation_efflux"/>
    <property type="match status" value="1"/>
</dbReference>
<feature type="transmembrane region" description="Helical" evidence="7">
    <location>
        <begin position="300"/>
        <end position="323"/>
    </location>
</feature>
<dbReference type="GO" id="GO:0008324">
    <property type="term" value="F:monoatomic cation transmembrane transporter activity"/>
    <property type="evidence" value="ECO:0007669"/>
    <property type="project" value="InterPro"/>
</dbReference>
<dbReference type="InterPro" id="IPR027469">
    <property type="entry name" value="Cation_efflux_TMD_sf"/>
</dbReference>
<dbReference type="Gene3D" id="3.30.70.1350">
    <property type="entry name" value="Cation efflux protein, cytoplasmic domain"/>
    <property type="match status" value="1"/>
</dbReference>
<dbReference type="PANTHER" id="PTHR43840">
    <property type="entry name" value="MITOCHONDRIAL METAL TRANSPORTER 1-RELATED"/>
    <property type="match status" value="1"/>
</dbReference>
<dbReference type="InterPro" id="IPR050291">
    <property type="entry name" value="CDF_Transporter"/>
</dbReference>
<evidence type="ECO:0000259" key="8">
    <source>
        <dbReference type="Pfam" id="PF01545"/>
    </source>
</evidence>
<proteinExistence type="predicted"/>
<evidence type="ECO:0000256" key="6">
    <source>
        <dbReference type="SAM" id="MobiDB-lite"/>
    </source>
</evidence>
<dbReference type="Gene3D" id="1.20.1510.10">
    <property type="entry name" value="Cation efflux protein transmembrane domain"/>
    <property type="match status" value="1"/>
</dbReference>
<evidence type="ECO:0000256" key="7">
    <source>
        <dbReference type="SAM" id="Phobius"/>
    </source>
</evidence>
<evidence type="ECO:0000256" key="5">
    <source>
        <dbReference type="ARBA" id="ARBA00023136"/>
    </source>
</evidence>
<evidence type="ECO:0000256" key="1">
    <source>
        <dbReference type="ARBA" id="ARBA00004141"/>
    </source>
</evidence>
<evidence type="ECO:0000313" key="9">
    <source>
        <dbReference type="EMBL" id="KAK0391533.1"/>
    </source>
</evidence>
<feature type="compositionally biased region" description="Polar residues" evidence="6">
    <location>
        <begin position="17"/>
        <end position="26"/>
    </location>
</feature>
<keyword evidence="5 7" id="KW-0472">Membrane</keyword>
<keyword evidence="2" id="KW-0813">Transport</keyword>
<keyword evidence="4 7" id="KW-1133">Transmembrane helix</keyword>
<dbReference type="Proteomes" id="UP001175261">
    <property type="component" value="Unassembled WGS sequence"/>
</dbReference>
<dbReference type="GO" id="GO:0030003">
    <property type="term" value="P:intracellular monoatomic cation homeostasis"/>
    <property type="evidence" value="ECO:0007669"/>
    <property type="project" value="UniProtKB-ARBA"/>
</dbReference>
<feature type="domain" description="Cation efflux protein transmembrane" evidence="8">
    <location>
        <begin position="194"/>
        <end position="387"/>
    </location>
</feature>
<dbReference type="PANTHER" id="PTHR43840:SF11">
    <property type="entry name" value="CATION DIFFUSION FACILITATOR 10"/>
    <property type="match status" value="1"/>
</dbReference>
<protein>
    <recommendedName>
        <fullName evidence="8">Cation efflux protein transmembrane domain-containing protein</fullName>
    </recommendedName>
</protein>